<reference evidence="2" key="1">
    <citation type="journal article" date="2023" name="G3 (Bethesda)">
        <title>Genome assembly and association tests identify interacting loci associated with vigor, precocity, and sex in interspecific pistachio rootstocks.</title>
        <authorList>
            <person name="Palmer W."/>
            <person name="Jacygrad E."/>
            <person name="Sagayaradj S."/>
            <person name="Cavanaugh K."/>
            <person name="Han R."/>
            <person name="Bertier L."/>
            <person name="Beede B."/>
            <person name="Kafkas S."/>
            <person name="Golino D."/>
            <person name="Preece J."/>
            <person name="Michelmore R."/>
        </authorList>
    </citation>
    <scope>NUCLEOTIDE SEQUENCE [LARGE SCALE GENOMIC DNA]</scope>
</reference>
<evidence type="ECO:0000313" key="2">
    <source>
        <dbReference type="Proteomes" id="UP001164250"/>
    </source>
</evidence>
<organism evidence="1 2">
    <name type="scientific">Pistacia atlantica</name>
    <dbReference type="NCBI Taxonomy" id="434234"/>
    <lineage>
        <taxon>Eukaryota</taxon>
        <taxon>Viridiplantae</taxon>
        <taxon>Streptophyta</taxon>
        <taxon>Embryophyta</taxon>
        <taxon>Tracheophyta</taxon>
        <taxon>Spermatophyta</taxon>
        <taxon>Magnoliopsida</taxon>
        <taxon>eudicotyledons</taxon>
        <taxon>Gunneridae</taxon>
        <taxon>Pentapetalae</taxon>
        <taxon>rosids</taxon>
        <taxon>malvids</taxon>
        <taxon>Sapindales</taxon>
        <taxon>Anacardiaceae</taxon>
        <taxon>Pistacia</taxon>
    </lineage>
</organism>
<dbReference type="EMBL" id="CM047905">
    <property type="protein sequence ID" value="KAJ0088956.1"/>
    <property type="molecule type" value="Genomic_DNA"/>
</dbReference>
<evidence type="ECO:0000313" key="1">
    <source>
        <dbReference type="EMBL" id="KAJ0088956.1"/>
    </source>
</evidence>
<keyword evidence="2" id="KW-1185">Reference proteome</keyword>
<accession>A0ACC1AQJ3</accession>
<gene>
    <name evidence="1" type="ORF">Patl1_32386</name>
</gene>
<name>A0ACC1AQJ3_9ROSI</name>
<protein>
    <submittedName>
        <fullName evidence="1">Uncharacterized protein</fullName>
    </submittedName>
</protein>
<proteinExistence type="predicted"/>
<sequence length="108" mass="12436">MLQSRAFGLVLDFYVSCLLVLQKESALASFRRFRNLVLLFLGASFFSNSILQRNKDEKKREFKLKEEDILRFGRLILPATNLAISKTRSFLRRAISDPQSSSIFASRS</sequence>
<comment type="caution">
    <text evidence="1">The sequence shown here is derived from an EMBL/GenBank/DDBJ whole genome shotgun (WGS) entry which is preliminary data.</text>
</comment>
<dbReference type="Proteomes" id="UP001164250">
    <property type="component" value="Chromosome 9"/>
</dbReference>